<evidence type="ECO:0000313" key="1">
    <source>
        <dbReference type="EMBL" id="SNX61281.1"/>
    </source>
</evidence>
<gene>
    <name evidence="1" type="ORF">SAMN06296273_2735</name>
</gene>
<name>A0A285C130_9PROT</name>
<organism evidence="1 2">
    <name type="scientific">Nitrosomonas ureae</name>
    <dbReference type="NCBI Taxonomy" id="44577"/>
    <lineage>
        <taxon>Bacteria</taxon>
        <taxon>Pseudomonadati</taxon>
        <taxon>Pseudomonadota</taxon>
        <taxon>Betaproteobacteria</taxon>
        <taxon>Nitrosomonadales</taxon>
        <taxon>Nitrosomonadaceae</taxon>
        <taxon>Nitrosomonas</taxon>
    </lineage>
</organism>
<evidence type="ECO:0000313" key="2">
    <source>
        <dbReference type="Proteomes" id="UP000242498"/>
    </source>
</evidence>
<dbReference type="EMBL" id="LT907782">
    <property type="protein sequence ID" value="SNX61281.1"/>
    <property type="molecule type" value="Genomic_DNA"/>
</dbReference>
<sequence length="198" mass="22898">MLNDPIDLSDHIRKITTPELPDQIKELLEPGRFARRIEAASIPDALVNIFKILSPISNNTENCFSNLFEPIRSTCKSNGALRYKKQIIVLERELAIIERNYQNDKPLVELAKIVIAKDNKRIKSLQQSCTKYSEKNKKDWEKEAERIRQNNPVNTSASLLARLVRENLAFPDKAHESIRKHLLTKEFKSHEKKRAKSV</sequence>
<proteinExistence type="predicted"/>
<dbReference type="OrthoDB" id="9935254at2"/>
<dbReference type="AlphaFoldDB" id="A0A285C130"/>
<dbReference type="Proteomes" id="UP000242498">
    <property type="component" value="Chromosome I"/>
</dbReference>
<accession>A0A285C130</accession>
<protein>
    <submittedName>
        <fullName evidence="1">Uncharacterized protein</fullName>
    </submittedName>
</protein>
<dbReference type="RefSeq" id="WP_145956250.1">
    <property type="nucleotide sequence ID" value="NZ_LT907782.1"/>
</dbReference>
<reference evidence="1 2" key="1">
    <citation type="submission" date="2017-08" db="EMBL/GenBank/DDBJ databases">
        <authorList>
            <person name="de Groot N.N."/>
        </authorList>
    </citation>
    <scope>NUCLEOTIDE SEQUENCE [LARGE SCALE GENOMIC DNA]</scope>
    <source>
        <strain evidence="1 2">Nm15</strain>
    </source>
</reference>